<dbReference type="Proteomes" id="UP000199476">
    <property type="component" value="Unassembled WGS sequence"/>
</dbReference>
<evidence type="ECO:0000256" key="1">
    <source>
        <dbReference type="ARBA" id="ARBA00005721"/>
    </source>
</evidence>
<name>A0A1G9JYY9_9FIRM</name>
<proteinExistence type="inferred from homology"/>
<sequence>MVDEGIEVSEEIGELHIADEVVGIIAGMSAVKVDGIYSMSGGFAGSLKNMLGKKDLSRGVKIEIDDDMVDISLYIVVKYGTSIPEVAWQIQDNVKQSVEGMTGLEVINIDVHVQGVEFSAEEQELEEGEE</sequence>
<comment type="similarity">
    <text evidence="1">Belongs to the asp23 family.</text>
</comment>
<evidence type="ECO:0000313" key="3">
    <source>
        <dbReference type="Proteomes" id="UP000199476"/>
    </source>
</evidence>
<reference evidence="2 3" key="1">
    <citation type="submission" date="2016-10" db="EMBL/GenBank/DDBJ databases">
        <authorList>
            <person name="de Groot N.N."/>
        </authorList>
    </citation>
    <scope>NUCLEOTIDE SEQUENCE [LARGE SCALE GENOMIC DNA]</scope>
    <source>
        <strain evidence="2 3">SLAS-1</strain>
    </source>
</reference>
<dbReference type="Pfam" id="PF03780">
    <property type="entry name" value="Asp23"/>
    <property type="match status" value="1"/>
</dbReference>
<dbReference type="STRING" id="321763.SAMN04488692_104120"/>
<dbReference type="InterPro" id="IPR005531">
    <property type="entry name" value="Asp23"/>
</dbReference>
<dbReference type="RefSeq" id="WP_089758615.1">
    <property type="nucleotide sequence ID" value="NZ_FNGO01000004.1"/>
</dbReference>
<dbReference type="PANTHER" id="PTHR34297">
    <property type="entry name" value="HYPOTHETICAL CYTOSOLIC PROTEIN-RELATED"/>
    <property type="match status" value="1"/>
</dbReference>
<accession>A0A1G9JYY9</accession>
<evidence type="ECO:0000313" key="2">
    <source>
        <dbReference type="EMBL" id="SDL42446.1"/>
    </source>
</evidence>
<keyword evidence="3" id="KW-1185">Reference proteome</keyword>
<organism evidence="2 3">
    <name type="scientific">Halarsenatibacter silvermanii</name>
    <dbReference type="NCBI Taxonomy" id="321763"/>
    <lineage>
        <taxon>Bacteria</taxon>
        <taxon>Bacillati</taxon>
        <taxon>Bacillota</taxon>
        <taxon>Clostridia</taxon>
        <taxon>Halanaerobiales</taxon>
        <taxon>Halarsenatibacteraceae</taxon>
        <taxon>Halarsenatibacter</taxon>
    </lineage>
</organism>
<dbReference type="AlphaFoldDB" id="A0A1G9JYY9"/>
<dbReference type="PANTHER" id="PTHR34297:SF2">
    <property type="entry name" value="ASP23_GLS24 FAMILY ENVELOPE STRESS RESPONSE PROTEIN"/>
    <property type="match status" value="1"/>
</dbReference>
<dbReference type="EMBL" id="FNGO01000004">
    <property type="protein sequence ID" value="SDL42446.1"/>
    <property type="molecule type" value="Genomic_DNA"/>
</dbReference>
<protein>
    <submittedName>
        <fullName evidence="2">Uncharacterized conserved protein YloU, alkaline shock protein (Asp23) family</fullName>
    </submittedName>
</protein>
<gene>
    <name evidence="2" type="ORF">SAMN04488692_104120</name>
</gene>
<dbReference type="OrthoDB" id="9793465at2"/>